<name>A0A0P9UM43_PSEA0</name>
<protein>
    <recommendedName>
        <fullName evidence="5">Phage protein</fullName>
    </recommendedName>
</protein>
<dbReference type="Proteomes" id="UP000270873">
    <property type="component" value="Unassembled WGS sequence"/>
</dbReference>
<organism evidence="1 3">
    <name type="scientific">Pseudomonas amygdali pv. photiniae</name>
    <dbReference type="NCBI Taxonomy" id="251724"/>
    <lineage>
        <taxon>Bacteria</taxon>
        <taxon>Pseudomonadati</taxon>
        <taxon>Pseudomonadota</taxon>
        <taxon>Gammaproteobacteria</taxon>
        <taxon>Pseudomonadales</taxon>
        <taxon>Pseudomonadaceae</taxon>
        <taxon>Pseudomonas</taxon>
        <taxon>Pseudomonas amygdali</taxon>
    </lineage>
</organism>
<dbReference type="AlphaFoldDB" id="A0A0P9UM43"/>
<reference evidence="2 4" key="2">
    <citation type="submission" date="2018-08" db="EMBL/GenBank/DDBJ databases">
        <title>Recombination of ecologically and evolutionarily significant loci maintains genetic cohesion in the Pseudomonas syringae species complex.</title>
        <authorList>
            <person name="Dillon M."/>
            <person name="Thakur S."/>
            <person name="Almeida R.N.D."/>
            <person name="Weir B.S."/>
            <person name="Guttman D.S."/>
        </authorList>
    </citation>
    <scope>NUCLEOTIDE SEQUENCE [LARGE SCALE GENOMIC DNA]</scope>
    <source>
        <strain evidence="2 4">ICMP 7847</strain>
    </source>
</reference>
<sequence>MMFITLEEAKDHLRVDDDAEDNDIKLKTHAASGAVRNYLKSAADIYFDANGAVITASIPYEVQAATMLMLGYLYKDRDENSNGAFETGDLPKPVTALLYSLRMPALA</sequence>
<reference evidence="1 3" key="1">
    <citation type="submission" date="2015-09" db="EMBL/GenBank/DDBJ databases">
        <title>Genome announcement of multiple Pseudomonas syringae strains.</title>
        <authorList>
            <person name="Thakur S."/>
            <person name="Wang P.W."/>
            <person name="Gong Y."/>
            <person name="Weir B.S."/>
            <person name="Guttman D.S."/>
        </authorList>
    </citation>
    <scope>NUCLEOTIDE SEQUENCE [LARGE SCALE GENOMIC DNA]</scope>
    <source>
        <strain evidence="1 3">ICMP7840</strain>
    </source>
</reference>
<evidence type="ECO:0000313" key="2">
    <source>
        <dbReference type="EMBL" id="RMS55261.1"/>
    </source>
</evidence>
<dbReference type="CDD" id="cd08054">
    <property type="entry name" value="gp6"/>
    <property type="match status" value="1"/>
</dbReference>
<dbReference type="RefSeq" id="WP_054090954.1">
    <property type="nucleotide sequence ID" value="NZ_LJQO01000074.1"/>
</dbReference>
<dbReference type="PATRIC" id="fig|251724.3.peg.870"/>
<evidence type="ECO:0008006" key="5">
    <source>
        <dbReference type="Google" id="ProtNLM"/>
    </source>
</evidence>
<dbReference type="EMBL" id="RBSP01000032">
    <property type="protein sequence ID" value="RMS55261.1"/>
    <property type="molecule type" value="Genomic_DNA"/>
</dbReference>
<dbReference type="InterPro" id="IPR006450">
    <property type="entry name" value="Phage_HK97_gp6-like"/>
</dbReference>
<evidence type="ECO:0000313" key="3">
    <source>
        <dbReference type="Proteomes" id="UP000050469"/>
    </source>
</evidence>
<dbReference type="NCBIfam" id="TIGR01560">
    <property type="entry name" value="put_DNA_pack"/>
    <property type="match status" value="1"/>
</dbReference>
<dbReference type="InterPro" id="IPR021146">
    <property type="entry name" value="Phage_gp6-like_head-tail"/>
</dbReference>
<proteinExistence type="predicted"/>
<evidence type="ECO:0000313" key="4">
    <source>
        <dbReference type="Proteomes" id="UP000270873"/>
    </source>
</evidence>
<accession>A0A0P9UM43</accession>
<comment type="caution">
    <text evidence="1">The sequence shown here is derived from an EMBL/GenBank/DDBJ whole genome shotgun (WGS) entry which is preliminary data.</text>
</comment>
<dbReference type="EMBL" id="LJQO01000074">
    <property type="protein sequence ID" value="KPX79194.1"/>
    <property type="molecule type" value="Genomic_DNA"/>
</dbReference>
<dbReference type="Proteomes" id="UP000050469">
    <property type="component" value="Unassembled WGS sequence"/>
</dbReference>
<evidence type="ECO:0000313" key="1">
    <source>
        <dbReference type="EMBL" id="KPX79194.1"/>
    </source>
</evidence>
<dbReference type="Pfam" id="PF05135">
    <property type="entry name" value="Phage_connect_1"/>
    <property type="match status" value="1"/>
</dbReference>
<dbReference type="Gene3D" id="1.10.3230.30">
    <property type="entry name" value="Phage gp6-like head-tail connector protein"/>
    <property type="match status" value="1"/>
</dbReference>
<gene>
    <name evidence="1" type="ORF">ALO53_101322</name>
    <name evidence="2" type="ORF">ALP66_03828</name>
</gene>